<feature type="compositionally biased region" description="Low complexity" evidence="1">
    <location>
        <begin position="223"/>
        <end position="237"/>
    </location>
</feature>
<feature type="compositionally biased region" description="Polar residues" evidence="1">
    <location>
        <begin position="70"/>
        <end position="79"/>
    </location>
</feature>
<protein>
    <recommendedName>
        <fullName evidence="4">Glycine-rich cell wall structural protein 1</fullName>
    </recommendedName>
</protein>
<evidence type="ECO:0000313" key="3">
    <source>
        <dbReference type="Proteomes" id="UP001303760"/>
    </source>
</evidence>
<sequence>METITNLAHSAAQTASKAVWGESQSHEEPVSGKMGNVEAGEPYDAGNIGAEPNEAALKSREQKDTERQGTETSASTSMPASEPGKPASGIPGAGPARPHEKGSEETPHREEEARTSEQPSSPAGPAKDAPSAVSMRDDSTKAQNDTRAPAPSSSEESKKQDTITGDIMTGPTIGKPASAQDEGKAKSPAQDDSPDINLAGPGPRPLEDIAREHGGDGGAAKPESVSQSGSSEQGQRAGQEEGVEGHRRRDSGKSLGSEAGEAGEGGVTELAGMGGKGVGGEEYVRSSGLKADGGDFDAARPGAGKEADRLLEEKGVHLGKETGHGQEADHAGKEKHSLKDKIKAKLHKTHMAP</sequence>
<feature type="compositionally biased region" description="Polar residues" evidence="1">
    <location>
        <begin position="141"/>
        <end position="154"/>
    </location>
</feature>
<feature type="region of interest" description="Disordered" evidence="1">
    <location>
        <begin position="1"/>
        <end position="353"/>
    </location>
</feature>
<dbReference type="EMBL" id="MU860050">
    <property type="protein sequence ID" value="KAK4239987.1"/>
    <property type="molecule type" value="Genomic_DNA"/>
</dbReference>
<comment type="caution">
    <text evidence="2">The sequence shown here is derived from an EMBL/GenBank/DDBJ whole genome shotgun (WGS) entry which is preliminary data.</text>
</comment>
<feature type="compositionally biased region" description="Basic residues" evidence="1">
    <location>
        <begin position="344"/>
        <end position="353"/>
    </location>
</feature>
<feature type="compositionally biased region" description="Gly residues" evidence="1">
    <location>
        <begin position="262"/>
        <end position="280"/>
    </location>
</feature>
<dbReference type="AlphaFoldDB" id="A0AAN7HCQ0"/>
<evidence type="ECO:0008006" key="4">
    <source>
        <dbReference type="Google" id="ProtNLM"/>
    </source>
</evidence>
<evidence type="ECO:0000313" key="2">
    <source>
        <dbReference type="EMBL" id="KAK4239987.1"/>
    </source>
</evidence>
<feature type="compositionally biased region" description="Basic and acidic residues" evidence="1">
    <location>
        <begin position="205"/>
        <end position="215"/>
    </location>
</feature>
<feature type="compositionally biased region" description="Basic and acidic residues" evidence="1">
    <location>
        <begin position="303"/>
        <end position="343"/>
    </location>
</feature>
<dbReference type="Proteomes" id="UP001303760">
    <property type="component" value="Unassembled WGS sequence"/>
</dbReference>
<organism evidence="2 3">
    <name type="scientific">Achaetomium macrosporum</name>
    <dbReference type="NCBI Taxonomy" id="79813"/>
    <lineage>
        <taxon>Eukaryota</taxon>
        <taxon>Fungi</taxon>
        <taxon>Dikarya</taxon>
        <taxon>Ascomycota</taxon>
        <taxon>Pezizomycotina</taxon>
        <taxon>Sordariomycetes</taxon>
        <taxon>Sordariomycetidae</taxon>
        <taxon>Sordariales</taxon>
        <taxon>Chaetomiaceae</taxon>
        <taxon>Achaetomium</taxon>
    </lineage>
</organism>
<feature type="compositionally biased region" description="Polar residues" evidence="1">
    <location>
        <begin position="1"/>
        <end position="16"/>
    </location>
</feature>
<feature type="compositionally biased region" description="Basic and acidic residues" evidence="1">
    <location>
        <begin position="57"/>
        <end position="69"/>
    </location>
</feature>
<name>A0AAN7HCQ0_9PEZI</name>
<evidence type="ECO:0000256" key="1">
    <source>
        <dbReference type="SAM" id="MobiDB-lite"/>
    </source>
</evidence>
<proteinExistence type="predicted"/>
<keyword evidence="3" id="KW-1185">Reference proteome</keyword>
<reference evidence="2" key="2">
    <citation type="submission" date="2023-05" db="EMBL/GenBank/DDBJ databases">
        <authorList>
            <consortium name="Lawrence Berkeley National Laboratory"/>
            <person name="Steindorff A."/>
            <person name="Hensen N."/>
            <person name="Bonometti L."/>
            <person name="Westerberg I."/>
            <person name="Brannstrom I.O."/>
            <person name="Guillou S."/>
            <person name="Cros-Aarteil S."/>
            <person name="Calhoun S."/>
            <person name="Haridas S."/>
            <person name="Kuo A."/>
            <person name="Mondo S."/>
            <person name="Pangilinan J."/>
            <person name="Riley R."/>
            <person name="Labutti K."/>
            <person name="Andreopoulos B."/>
            <person name="Lipzen A."/>
            <person name="Chen C."/>
            <person name="Yanf M."/>
            <person name="Daum C."/>
            <person name="Ng V."/>
            <person name="Clum A."/>
            <person name="Ohm R."/>
            <person name="Martin F."/>
            <person name="Silar P."/>
            <person name="Natvig D."/>
            <person name="Lalanne C."/>
            <person name="Gautier V."/>
            <person name="Ament-Velasquez S.L."/>
            <person name="Kruys A."/>
            <person name="Hutchinson M.I."/>
            <person name="Powell A.J."/>
            <person name="Barry K."/>
            <person name="Miller A.N."/>
            <person name="Grigoriev I.V."/>
            <person name="Debuchy R."/>
            <person name="Gladieux P."/>
            <person name="Thoren M.H."/>
            <person name="Johannesson H."/>
        </authorList>
    </citation>
    <scope>NUCLEOTIDE SEQUENCE</scope>
    <source>
        <strain evidence="2">CBS 532.94</strain>
    </source>
</reference>
<gene>
    <name evidence="2" type="ORF">C8A03DRAFT_13643</name>
</gene>
<feature type="compositionally biased region" description="Basic and acidic residues" evidence="1">
    <location>
        <begin position="97"/>
        <end position="115"/>
    </location>
</feature>
<reference evidence="2" key="1">
    <citation type="journal article" date="2023" name="Mol. Phylogenet. Evol.">
        <title>Genome-scale phylogeny and comparative genomics of the fungal order Sordariales.</title>
        <authorList>
            <person name="Hensen N."/>
            <person name="Bonometti L."/>
            <person name="Westerberg I."/>
            <person name="Brannstrom I.O."/>
            <person name="Guillou S."/>
            <person name="Cros-Aarteil S."/>
            <person name="Calhoun S."/>
            <person name="Haridas S."/>
            <person name="Kuo A."/>
            <person name="Mondo S."/>
            <person name="Pangilinan J."/>
            <person name="Riley R."/>
            <person name="LaButti K."/>
            <person name="Andreopoulos B."/>
            <person name="Lipzen A."/>
            <person name="Chen C."/>
            <person name="Yan M."/>
            <person name="Daum C."/>
            <person name="Ng V."/>
            <person name="Clum A."/>
            <person name="Steindorff A."/>
            <person name="Ohm R.A."/>
            <person name="Martin F."/>
            <person name="Silar P."/>
            <person name="Natvig D.O."/>
            <person name="Lalanne C."/>
            <person name="Gautier V."/>
            <person name="Ament-Velasquez S.L."/>
            <person name="Kruys A."/>
            <person name="Hutchinson M.I."/>
            <person name="Powell A.J."/>
            <person name="Barry K."/>
            <person name="Miller A.N."/>
            <person name="Grigoriev I.V."/>
            <person name="Debuchy R."/>
            <person name="Gladieux P."/>
            <person name="Hiltunen Thoren M."/>
            <person name="Johannesson H."/>
        </authorList>
    </citation>
    <scope>NUCLEOTIDE SEQUENCE</scope>
    <source>
        <strain evidence="2">CBS 532.94</strain>
    </source>
</reference>
<accession>A0AAN7HCQ0</accession>